<dbReference type="SUPFAM" id="SSF53098">
    <property type="entry name" value="Ribonuclease H-like"/>
    <property type="match status" value="1"/>
</dbReference>
<reference evidence="2" key="1">
    <citation type="journal article" date="2023" name="Front. Mar. Sci.">
        <title>A new Merluccius polli reference genome to investigate the effects of global change in West African waters.</title>
        <authorList>
            <person name="Mateo J.L."/>
            <person name="Blanco-Fernandez C."/>
            <person name="Garcia-Vazquez E."/>
            <person name="Machado-Schiaffino G."/>
        </authorList>
    </citation>
    <scope>NUCLEOTIDE SEQUENCE</scope>
    <source>
        <strain evidence="2">C29</strain>
        <tissue evidence="2">Fin</tissue>
    </source>
</reference>
<sequence>MEIMFTLDHVHMIFTHFLNGWNVIVYFSLKLLLEQAVASELQSYLLSSNIDIDPSVWWTEHKGQYQRVSVLARKYLCIPLQKGCSVQGVTCFPFLTEASKC</sequence>
<organism evidence="2 3">
    <name type="scientific">Merluccius polli</name>
    <name type="common">Benguela hake</name>
    <name type="synonym">Merluccius cadenati</name>
    <dbReference type="NCBI Taxonomy" id="89951"/>
    <lineage>
        <taxon>Eukaryota</taxon>
        <taxon>Metazoa</taxon>
        <taxon>Chordata</taxon>
        <taxon>Craniata</taxon>
        <taxon>Vertebrata</taxon>
        <taxon>Euteleostomi</taxon>
        <taxon>Actinopterygii</taxon>
        <taxon>Neopterygii</taxon>
        <taxon>Teleostei</taxon>
        <taxon>Neoteleostei</taxon>
        <taxon>Acanthomorphata</taxon>
        <taxon>Zeiogadaria</taxon>
        <taxon>Gadariae</taxon>
        <taxon>Gadiformes</taxon>
        <taxon>Gadoidei</taxon>
        <taxon>Merlucciidae</taxon>
        <taxon>Merluccius</taxon>
    </lineage>
</organism>
<dbReference type="InterPro" id="IPR012337">
    <property type="entry name" value="RNaseH-like_sf"/>
</dbReference>
<protein>
    <recommendedName>
        <fullName evidence="1">HAT C-terminal dimerisation domain-containing protein</fullName>
    </recommendedName>
</protein>
<dbReference type="InterPro" id="IPR008906">
    <property type="entry name" value="HATC_C_dom"/>
</dbReference>
<evidence type="ECO:0000259" key="1">
    <source>
        <dbReference type="Pfam" id="PF05699"/>
    </source>
</evidence>
<dbReference type="EMBL" id="JAOPHQ010006546">
    <property type="protein sequence ID" value="KAK0131407.1"/>
    <property type="molecule type" value="Genomic_DNA"/>
</dbReference>
<gene>
    <name evidence="2" type="ORF">N1851_033899</name>
</gene>
<dbReference type="AlphaFoldDB" id="A0AA47NP35"/>
<comment type="caution">
    <text evidence="2">The sequence shown here is derived from an EMBL/GenBank/DDBJ whole genome shotgun (WGS) entry which is preliminary data.</text>
</comment>
<dbReference type="GO" id="GO:0046983">
    <property type="term" value="F:protein dimerization activity"/>
    <property type="evidence" value="ECO:0007669"/>
    <property type="project" value="InterPro"/>
</dbReference>
<proteinExistence type="predicted"/>
<evidence type="ECO:0000313" key="2">
    <source>
        <dbReference type="EMBL" id="KAK0131407.1"/>
    </source>
</evidence>
<dbReference type="Pfam" id="PF05699">
    <property type="entry name" value="Dimer_Tnp_hAT"/>
    <property type="match status" value="1"/>
</dbReference>
<evidence type="ECO:0000313" key="3">
    <source>
        <dbReference type="Proteomes" id="UP001174136"/>
    </source>
</evidence>
<keyword evidence="3" id="KW-1185">Reference proteome</keyword>
<dbReference type="Proteomes" id="UP001174136">
    <property type="component" value="Unassembled WGS sequence"/>
</dbReference>
<name>A0AA47NP35_MERPO</name>
<feature type="domain" description="HAT C-terminal dimerisation" evidence="1">
    <location>
        <begin position="45"/>
        <end position="79"/>
    </location>
</feature>
<accession>A0AA47NP35</accession>